<dbReference type="EMBL" id="MU277270">
    <property type="protein sequence ID" value="KAI0056146.1"/>
    <property type="molecule type" value="Genomic_DNA"/>
</dbReference>
<accession>A0ACB8SK25</accession>
<name>A0ACB8SK25_9AGAM</name>
<evidence type="ECO:0000313" key="2">
    <source>
        <dbReference type="Proteomes" id="UP000814140"/>
    </source>
</evidence>
<sequence>MSQPAPNPTIADAGAPFDDPEADIILRSSDNTDFRVFKVILKLASHVFKDMLSIPQPSISFLSHEDTRDGLPVVRVSEDARALDLMLRWCYPLPSPLQRSLNHARLALELSEKYQIDGLSQIGKDCLKAVIKSNALAAYAVACRFDLPDVAKAAAKATLARPLSAHPSSELTSISADRYQTLVSYHQRCGEVASAVADDRRWLPVGIMVRAPSNPCSMCCSRDARSTVAFTPVSSWASVYLWDFLARAAIALRARPDASAIGSLYRVQTFTCPSCGLNRMSSLPAIRQVLAEEVSAAVGRVTLPNVYGHCATSPLLLQPCRTF</sequence>
<organism evidence="1 2">
    <name type="scientific">Artomyces pyxidatus</name>
    <dbReference type="NCBI Taxonomy" id="48021"/>
    <lineage>
        <taxon>Eukaryota</taxon>
        <taxon>Fungi</taxon>
        <taxon>Dikarya</taxon>
        <taxon>Basidiomycota</taxon>
        <taxon>Agaricomycotina</taxon>
        <taxon>Agaricomycetes</taxon>
        <taxon>Russulales</taxon>
        <taxon>Auriscalpiaceae</taxon>
        <taxon>Artomyces</taxon>
    </lineage>
</organism>
<proteinExistence type="predicted"/>
<reference evidence="1" key="1">
    <citation type="submission" date="2021-03" db="EMBL/GenBank/DDBJ databases">
        <authorList>
            <consortium name="DOE Joint Genome Institute"/>
            <person name="Ahrendt S."/>
            <person name="Looney B.P."/>
            <person name="Miyauchi S."/>
            <person name="Morin E."/>
            <person name="Drula E."/>
            <person name="Courty P.E."/>
            <person name="Chicoki N."/>
            <person name="Fauchery L."/>
            <person name="Kohler A."/>
            <person name="Kuo A."/>
            <person name="Labutti K."/>
            <person name="Pangilinan J."/>
            <person name="Lipzen A."/>
            <person name="Riley R."/>
            <person name="Andreopoulos W."/>
            <person name="He G."/>
            <person name="Johnson J."/>
            <person name="Barry K.W."/>
            <person name="Grigoriev I.V."/>
            <person name="Nagy L."/>
            <person name="Hibbett D."/>
            <person name="Henrissat B."/>
            <person name="Matheny P.B."/>
            <person name="Labbe J."/>
            <person name="Martin F."/>
        </authorList>
    </citation>
    <scope>NUCLEOTIDE SEQUENCE</scope>
    <source>
        <strain evidence="1">HHB10654</strain>
    </source>
</reference>
<protein>
    <submittedName>
        <fullName evidence="1">Uncharacterized protein</fullName>
    </submittedName>
</protein>
<keyword evidence="2" id="KW-1185">Reference proteome</keyword>
<comment type="caution">
    <text evidence="1">The sequence shown here is derived from an EMBL/GenBank/DDBJ whole genome shotgun (WGS) entry which is preliminary data.</text>
</comment>
<gene>
    <name evidence="1" type="ORF">BV25DRAFT_1865175</name>
</gene>
<evidence type="ECO:0000313" key="1">
    <source>
        <dbReference type="EMBL" id="KAI0056146.1"/>
    </source>
</evidence>
<reference evidence="1" key="2">
    <citation type="journal article" date="2022" name="New Phytol.">
        <title>Evolutionary transition to the ectomycorrhizal habit in the genomes of a hyperdiverse lineage of mushroom-forming fungi.</title>
        <authorList>
            <person name="Looney B."/>
            <person name="Miyauchi S."/>
            <person name="Morin E."/>
            <person name="Drula E."/>
            <person name="Courty P.E."/>
            <person name="Kohler A."/>
            <person name="Kuo A."/>
            <person name="LaButti K."/>
            <person name="Pangilinan J."/>
            <person name="Lipzen A."/>
            <person name="Riley R."/>
            <person name="Andreopoulos W."/>
            <person name="He G."/>
            <person name="Johnson J."/>
            <person name="Nolan M."/>
            <person name="Tritt A."/>
            <person name="Barry K.W."/>
            <person name="Grigoriev I.V."/>
            <person name="Nagy L.G."/>
            <person name="Hibbett D."/>
            <person name="Henrissat B."/>
            <person name="Matheny P.B."/>
            <person name="Labbe J."/>
            <person name="Martin F.M."/>
        </authorList>
    </citation>
    <scope>NUCLEOTIDE SEQUENCE</scope>
    <source>
        <strain evidence="1">HHB10654</strain>
    </source>
</reference>
<dbReference type="Proteomes" id="UP000814140">
    <property type="component" value="Unassembled WGS sequence"/>
</dbReference>